<organism evidence="1 2">
    <name type="scientific">Rattus norvegicus</name>
    <name type="common">Rat</name>
    <dbReference type="NCBI Taxonomy" id="10116"/>
    <lineage>
        <taxon>Eukaryota</taxon>
        <taxon>Metazoa</taxon>
        <taxon>Chordata</taxon>
        <taxon>Craniata</taxon>
        <taxon>Vertebrata</taxon>
        <taxon>Euteleostomi</taxon>
        <taxon>Mammalia</taxon>
        <taxon>Eutheria</taxon>
        <taxon>Euarchontoglires</taxon>
        <taxon>Glires</taxon>
        <taxon>Rodentia</taxon>
        <taxon>Myomorpha</taxon>
        <taxon>Muroidea</taxon>
        <taxon>Muridae</taxon>
        <taxon>Murinae</taxon>
        <taxon>Rattus</taxon>
    </lineage>
</organism>
<evidence type="ECO:0000313" key="1">
    <source>
        <dbReference type="EMBL" id="EDM03812.1"/>
    </source>
</evidence>
<reference evidence="1 2" key="1">
    <citation type="submission" date="2005-07" db="EMBL/GenBank/DDBJ databases">
        <authorList>
            <person name="Mural R.J."/>
            <person name="Li P.W."/>
            <person name="Adams M.D."/>
            <person name="Amanatides P.G."/>
            <person name="Baden-Tillson H."/>
            <person name="Barnstead M."/>
            <person name="Chin S.H."/>
            <person name="Dew I."/>
            <person name="Evans C.A."/>
            <person name="Ferriera S."/>
            <person name="Flanigan M."/>
            <person name="Fosler C."/>
            <person name="Glodek A."/>
            <person name="Gu Z."/>
            <person name="Holt R.A."/>
            <person name="Jennings D."/>
            <person name="Kraft C.L."/>
            <person name="Lu F."/>
            <person name="Nguyen T."/>
            <person name="Nusskern D.R."/>
            <person name="Pfannkoch C.M."/>
            <person name="Sitter C."/>
            <person name="Sutton G.G."/>
            <person name="Venter J.C."/>
            <person name="Wang Z."/>
            <person name="Woodage T."/>
            <person name="Zheng X.H."/>
            <person name="Zhong F."/>
        </authorList>
    </citation>
    <scope>NUCLEOTIDE SEQUENCE [LARGE SCALE GENOMIC DNA]</scope>
    <source>
        <strain>BN</strain>
        <strain evidence="2">Sprague-Dawley</strain>
    </source>
</reference>
<protein>
    <submittedName>
        <fullName evidence="1">RCG35253</fullName>
    </submittedName>
</protein>
<dbReference type="EMBL" id="CH473948">
    <property type="protein sequence ID" value="EDM03812.1"/>
    <property type="molecule type" value="Genomic_DNA"/>
</dbReference>
<accession>A6HCQ7</accession>
<gene>
    <name evidence="1" type="ORF">rCG_35253</name>
</gene>
<dbReference type="Proteomes" id="UP000234681">
    <property type="component" value="Chromosome 10"/>
</dbReference>
<sequence length="65" mass="6815">MACLSLSSFPPSPQTLRFSGTTHTASDTPLCPRPSALAMADHVPYLLCAIPAPIMTSRSLDVCAP</sequence>
<dbReference type="AlphaFoldDB" id="A6HCQ7"/>
<name>A6HCQ7_RAT</name>
<evidence type="ECO:0000313" key="2">
    <source>
        <dbReference type="Proteomes" id="UP000234681"/>
    </source>
</evidence>
<proteinExistence type="predicted"/>